<reference evidence="1 2" key="1">
    <citation type="journal article" date="2016" name="Nat. Commun.">
        <title>Ectomycorrhizal ecology is imprinted in the genome of the dominant symbiotic fungus Cenococcum geophilum.</title>
        <authorList>
            <consortium name="DOE Joint Genome Institute"/>
            <person name="Peter M."/>
            <person name="Kohler A."/>
            <person name="Ohm R.A."/>
            <person name="Kuo A."/>
            <person name="Krutzmann J."/>
            <person name="Morin E."/>
            <person name="Arend M."/>
            <person name="Barry K.W."/>
            <person name="Binder M."/>
            <person name="Choi C."/>
            <person name="Clum A."/>
            <person name="Copeland A."/>
            <person name="Grisel N."/>
            <person name="Haridas S."/>
            <person name="Kipfer T."/>
            <person name="LaButti K."/>
            <person name="Lindquist E."/>
            <person name="Lipzen A."/>
            <person name="Maire R."/>
            <person name="Meier B."/>
            <person name="Mihaltcheva S."/>
            <person name="Molinier V."/>
            <person name="Murat C."/>
            <person name="Poggeler S."/>
            <person name="Quandt C.A."/>
            <person name="Sperisen C."/>
            <person name="Tritt A."/>
            <person name="Tisserant E."/>
            <person name="Crous P.W."/>
            <person name="Henrissat B."/>
            <person name="Nehls U."/>
            <person name="Egli S."/>
            <person name="Spatafora J.W."/>
            <person name="Grigoriev I.V."/>
            <person name="Martin F.M."/>
        </authorList>
    </citation>
    <scope>NUCLEOTIDE SEQUENCE [LARGE SCALE GENOMIC DNA]</scope>
    <source>
        <strain evidence="1 2">CBS 459.81</strain>
    </source>
</reference>
<evidence type="ECO:0000313" key="2">
    <source>
        <dbReference type="Proteomes" id="UP000250266"/>
    </source>
</evidence>
<evidence type="ECO:0008006" key="3">
    <source>
        <dbReference type="Google" id="ProtNLM"/>
    </source>
</evidence>
<evidence type="ECO:0000313" key="1">
    <source>
        <dbReference type="EMBL" id="OCK75005.1"/>
    </source>
</evidence>
<dbReference type="PANTHER" id="PTHR42085:SF2">
    <property type="entry name" value="F-BOX DOMAIN-CONTAINING PROTEIN"/>
    <property type="match status" value="1"/>
</dbReference>
<dbReference type="EMBL" id="KV745378">
    <property type="protein sequence ID" value="OCK75005.1"/>
    <property type="molecule type" value="Genomic_DNA"/>
</dbReference>
<dbReference type="OrthoDB" id="5413827at2759"/>
<organism evidence="1 2">
    <name type="scientific">Lepidopterella palustris CBS 459.81</name>
    <dbReference type="NCBI Taxonomy" id="1314670"/>
    <lineage>
        <taxon>Eukaryota</taxon>
        <taxon>Fungi</taxon>
        <taxon>Dikarya</taxon>
        <taxon>Ascomycota</taxon>
        <taxon>Pezizomycotina</taxon>
        <taxon>Dothideomycetes</taxon>
        <taxon>Pleosporomycetidae</taxon>
        <taxon>Mytilinidiales</taxon>
        <taxon>Argynnaceae</taxon>
        <taxon>Lepidopterella</taxon>
    </lineage>
</organism>
<dbReference type="AlphaFoldDB" id="A0A8E2JA49"/>
<accession>A0A8E2JA49</accession>
<proteinExistence type="predicted"/>
<dbReference type="InterPro" id="IPR038883">
    <property type="entry name" value="AN11006-like"/>
</dbReference>
<protein>
    <recommendedName>
        <fullName evidence="3">F-box domain-containing protein</fullName>
    </recommendedName>
</protein>
<keyword evidence="2" id="KW-1185">Reference proteome</keyword>
<gene>
    <name evidence="1" type="ORF">K432DRAFT_409391</name>
</gene>
<sequence length="346" mass="40622">MTKRRPRVKRKPQLHSQKVDLTLNVSSSVSSSVDSYFPFFSLPAELRLRIYRLLLPYNTHISFRIFPEYSPDKNAVFWVPSLSAPHYSILNIKIPLHLFTLSRSFHAELDDVLYGSNTFHFYVNHFSAYGLYDRVNTFFRLPEGTVRHLQRVEFLIQDDVRKATHFAQMRNVVRDLANTLGASNVMRLKHLKVEFETGIWEWKYRLGPWPHFNVVPWVREREFSNEFIRFEDDSVISRAQFVLEPLAKLRGIEKVEIRGDVESWFARALASVMMRGAGDEVEVLKKVAYKEHILVKRRPGKKRQKIEAVVSEKQFWMPEFEWGEIRKAVGEGVEEQEGGASRRKVH</sequence>
<name>A0A8E2JA49_9PEZI</name>
<dbReference type="Proteomes" id="UP000250266">
    <property type="component" value="Unassembled WGS sequence"/>
</dbReference>
<dbReference type="PANTHER" id="PTHR42085">
    <property type="entry name" value="F-BOX DOMAIN-CONTAINING PROTEIN"/>
    <property type="match status" value="1"/>
</dbReference>